<dbReference type="EMBL" id="JACAZI010000008">
    <property type="protein sequence ID" value="KAF7354270.1"/>
    <property type="molecule type" value="Genomic_DNA"/>
</dbReference>
<evidence type="ECO:0000313" key="1">
    <source>
        <dbReference type="EMBL" id="KAF7354270.1"/>
    </source>
</evidence>
<organism evidence="1 2">
    <name type="scientific">Mycena venus</name>
    <dbReference type="NCBI Taxonomy" id="2733690"/>
    <lineage>
        <taxon>Eukaryota</taxon>
        <taxon>Fungi</taxon>
        <taxon>Dikarya</taxon>
        <taxon>Basidiomycota</taxon>
        <taxon>Agaricomycotina</taxon>
        <taxon>Agaricomycetes</taxon>
        <taxon>Agaricomycetidae</taxon>
        <taxon>Agaricales</taxon>
        <taxon>Marasmiineae</taxon>
        <taxon>Mycenaceae</taxon>
        <taxon>Mycena</taxon>
    </lineage>
</organism>
<name>A0A8H6Y4Y6_9AGAR</name>
<dbReference type="InterPro" id="IPR032675">
    <property type="entry name" value="LRR_dom_sf"/>
</dbReference>
<dbReference type="Gene3D" id="3.80.10.10">
    <property type="entry name" value="Ribonuclease Inhibitor"/>
    <property type="match status" value="1"/>
</dbReference>
<proteinExistence type="predicted"/>
<keyword evidence="2" id="KW-1185">Reference proteome</keyword>
<dbReference type="Proteomes" id="UP000620124">
    <property type="component" value="Unassembled WGS sequence"/>
</dbReference>
<dbReference type="AlphaFoldDB" id="A0A8H6Y4Y6"/>
<protein>
    <recommendedName>
        <fullName evidence="3">F-box domain-containing protein</fullName>
    </recommendedName>
</protein>
<accession>A0A8H6Y4Y6</accession>
<evidence type="ECO:0008006" key="3">
    <source>
        <dbReference type="Google" id="ProtNLM"/>
    </source>
</evidence>
<gene>
    <name evidence="1" type="ORF">MVEN_01115000</name>
</gene>
<evidence type="ECO:0000313" key="2">
    <source>
        <dbReference type="Proteomes" id="UP000620124"/>
    </source>
</evidence>
<dbReference type="SUPFAM" id="SSF52047">
    <property type="entry name" value="RNI-like"/>
    <property type="match status" value="1"/>
</dbReference>
<comment type="caution">
    <text evidence="1">The sequence shown here is derived from an EMBL/GenBank/DDBJ whole genome shotgun (WGS) entry which is preliminary data.</text>
</comment>
<dbReference type="OrthoDB" id="2745898at2759"/>
<reference evidence="1" key="1">
    <citation type="submission" date="2020-05" db="EMBL/GenBank/DDBJ databases">
        <title>Mycena genomes resolve the evolution of fungal bioluminescence.</title>
        <authorList>
            <person name="Tsai I.J."/>
        </authorList>
    </citation>
    <scope>NUCLEOTIDE SEQUENCE</scope>
    <source>
        <strain evidence="1">CCC161011</strain>
    </source>
</reference>
<sequence>MDHKRKRVALDPGRRLLLASTMPVLPQELIDAILAELAGPAAHRTLKACSLVARSFVTASQRGLFRFLTLTSKTVGIVSTRFSDRPHLALYVRDLHVDIHMNTKLYQTPLLKTFQLLKKVQRLAISSYSWQTWDSWASFSDEFRETFLSLLKLPSLRCFALTRCRGVPIGLIRHALTSYKEVGLLVTGIDVHQEIELPSSAPGENGKSLTHLLLNYAPAQNAAFHSLMVGDEITASLTHLRHLELAVPVQGSLGGLEVIASKYSSSLQHLVINFWQRHDHPINLPSLPSLEILTLKASVGRLRIPVAILSTMISLPSCTPHLEILNIIVDAEYDGSGKVVDQYNVCEVETALENLPRLREVNWGIFSDDVVAFEERVQRVLPCASAAGLFSFSTWSWRSKHDPMVHFSQ</sequence>